<protein>
    <submittedName>
        <fullName evidence="2">Uncharacterized protein</fullName>
    </submittedName>
</protein>
<proteinExistence type="predicted"/>
<evidence type="ECO:0000313" key="3">
    <source>
        <dbReference type="Proteomes" id="UP001162029"/>
    </source>
</evidence>
<feature type="region of interest" description="Disordered" evidence="1">
    <location>
        <begin position="83"/>
        <end position="117"/>
    </location>
</feature>
<dbReference type="EMBL" id="CANTFM010002079">
    <property type="protein sequence ID" value="CAI5744365.1"/>
    <property type="molecule type" value="Genomic_DNA"/>
</dbReference>
<sequence>MERFGGGLKKGGAAVATFKPGVVSPKGKFKLRTSRDPLSLVTKKQQRRETKPKAKFLTVAEAGAPAETQNTAKLAINSFIQPLTKDGAPPRKSSGFSFMKSQSKSRDSGKLTGKTSMNATPLAMTGMKPFLGKFFAQPLSKKIMCTTSNTDKETLFKPQEKKGVLFSFRADTKSSVAKKRKATNSIGHRDGKTAFPCKNGRGKSILLENPVTNKDKEKEAGGQAENVELKDGIRSTVPFAIRMGERVKKGDDSVALKKRGLLLASTIAGPPLKKANAYRQLVCAITIRQVDTCQSDRDQNVSLPRTCMLNPKETALELAGEPDNSVLSCAKAPLSPGKWYD</sequence>
<accession>A0AAV0V579</accession>
<evidence type="ECO:0000256" key="1">
    <source>
        <dbReference type="SAM" id="MobiDB-lite"/>
    </source>
</evidence>
<organism evidence="2 3">
    <name type="scientific">Peronospora destructor</name>
    <dbReference type="NCBI Taxonomy" id="86335"/>
    <lineage>
        <taxon>Eukaryota</taxon>
        <taxon>Sar</taxon>
        <taxon>Stramenopiles</taxon>
        <taxon>Oomycota</taxon>
        <taxon>Peronosporomycetes</taxon>
        <taxon>Peronosporales</taxon>
        <taxon>Peronosporaceae</taxon>
        <taxon>Peronospora</taxon>
    </lineage>
</organism>
<dbReference type="AlphaFoldDB" id="A0AAV0V579"/>
<feature type="region of interest" description="Disordered" evidence="1">
    <location>
        <begin position="1"/>
        <end position="53"/>
    </location>
</feature>
<keyword evidence="3" id="KW-1185">Reference proteome</keyword>
<gene>
    <name evidence="2" type="ORF">PDE001_LOCUS9513</name>
</gene>
<evidence type="ECO:0000313" key="2">
    <source>
        <dbReference type="EMBL" id="CAI5744365.1"/>
    </source>
</evidence>
<dbReference type="Proteomes" id="UP001162029">
    <property type="component" value="Unassembled WGS sequence"/>
</dbReference>
<reference evidence="2" key="1">
    <citation type="submission" date="2022-12" db="EMBL/GenBank/DDBJ databases">
        <authorList>
            <person name="Webb A."/>
        </authorList>
    </citation>
    <scope>NUCLEOTIDE SEQUENCE</scope>
    <source>
        <strain evidence="2">Pd1</strain>
    </source>
</reference>
<name>A0AAV0V579_9STRA</name>
<feature type="compositionally biased region" description="Gly residues" evidence="1">
    <location>
        <begin position="1"/>
        <end position="10"/>
    </location>
</feature>
<comment type="caution">
    <text evidence="2">The sequence shown here is derived from an EMBL/GenBank/DDBJ whole genome shotgun (WGS) entry which is preliminary data.</text>
</comment>